<accession>A0A151R217</accession>
<proteinExistence type="inferred from homology"/>
<dbReference type="GO" id="GO:0004722">
    <property type="term" value="F:protein serine/threonine phosphatase activity"/>
    <property type="evidence" value="ECO:0007669"/>
    <property type="project" value="UniProtKB-EC"/>
</dbReference>
<keyword evidence="16" id="KW-1185">Reference proteome</keyword>
<dbReference type="CDD" id="cd00143">
    <property type="entry name" value="PP2Cc"/>
    <property type="match status" value="1"/>
</dbReference>
<evidence type="ECO:0000256" key="9">
    <source>
        <dbReference type="ARBA" id="ARBA00023211"/>
    </source>
</evidence>
<feature type="region of interest" description="Disordered" evidence="13">
    <location>
        <begin position="1"/>
        <end position="32"/>
    </location>
</feature>
<feature type="domain" description="PPM-type phosphatase" evidence="14">
    <location>
        <begin position="70"/>
        <end position="333"/>
    </location>
</feature>
<evidence type="ECO:0000256" key="11">
    <source>
        <dbReference type="ARBA" id="ARBA00048336"/>
    </source>
</evidence>
<keyword evidence="7" id="KW-0460">Magnesium</keyword>
<evidence type="ECO:0000259" key="14">
    <source>
        <dbReference type="PROSITE" id="PS51746"/>
    </source>
</evidence>
<evidence type="ECO:0000256" key="2">
    <source>
        <dbReference type="ARBA" id="ARBA00001946"/>
    </source>
</evidence>
<dbReference type="AlphaFoldDB" id="A0A151R217"/>
<evidence type="ECO:0000256" key="12">
    <source>
        <dbReference type="RuleBase" id="RU003465"/>
    </source>
</evidence>
<evidence type="ECO:0000256" key="5">
    <source>
        <dbReference type="ARBA" id="ARBA00022723"/>
    </source>
</evidence>
<reference evidence="15" key="1">
    <citation type="journal article" date="2012" name="Nat. Biotechnol.">
        <title>Draft genome sequence of pigeonpea (Cajanus cajan), an orphan legume crop of resource-poor farmers.</title>
        <authorList>
            <person name="Varshney R.K."/>
            <person name="Chen W."/>
            <person name="Li Y."/>
            <person name="Bharti A.K."/>
            <person name="Saxena R.K."/>
            <person name="Schlueter J.A."/>
            <person name="Donoghue M.T."/>
            <person name="Azam S."/>
            <person name="Fan G."/>
            <person name="Whaley A.M."/>
            <person name="Farmer A.D."/>
            <person name="Sheridan J."/>
            <person name="Iwata A."/>
            <person name="Tuteja R."/>
            <person name="Penmetsa R.V."/>
            <person name="Wu W."/>
            <person name="Upadhyaya H.D."/>
            <person name="Yang S.P."/>
            <person name="Shah T."/>
            <person name="Saxena K.B."/>
            <person name="Michael T."/>
            <person name="McCombie W.R."/>
            <person name="Yang B."/>
            <person name="Zhang G."/>
            <person name="Yang H."/>
            <person name="Wang J."/>
            <person name="Spillane C."/>
            <person name="Cook D.R."/>
            <person name="May G.D."/>
            <person name="Xu X."/>
            <person name="Jackson S.A."/>
        </authorList>
    </citation>
    <scope>NUCLEOTIDE SEQUENCE [LARGE SCALE GENOMIC DNA]</scope>
</reference>
<comment type="catalytic activity">
    <reaction evidence="10">
        <text>O-phospho-L-seryl-[protein] + H2O = L-seryl-[protein] + phosphate</text>
        <dbReference type="Rhea" id="RHEA:20629"/>
        <dbReference type="Rhea" id="RHEA-COMP:9863"/>
        <dbReference type="Rhea" id="RHEA-COMP:11604"/>
        <dbReference type="ChEBI" id="CHEBI:15377"/>
        <dbReference type="ChEBI" id="CHEBI:29999"/>
        <dbReference type="ChEBI" id="CHEBI:43474"/>
        <dbReference type="ChEBI" id="CHEBI:83421"/>
        <dbReference type="EC" id="3.1.3.16"/>
    </reaction>
</comment>
<feature type="compositionally biased region" description="Polar residues" evidence="13">
    <location>
        <begin position="1"/>
        <end position="10"/>
    </location>
</feature>
<comment type="cofactor">
    <cofactor evidence="2">
        <name>Mg(2+)</name>
        <dbReference type="ChEBI" id="CHEBI:18420"/>
    </cofactor>
</comment>
<comment type="catalytic activity">
    <reaction evidence="11">
        <text>O-phospho-L-threonyl-[protein] + H2O = L-threonyl-[protein] + phosphate</text>
        <dbReference type="Rhea" id="RHEA:47004"/>
        <dbReference type="Rhea" id="RHEA-COMP:11060"/>
        <dbReference type="Rhea" id="RHEA-COMP:11605"/>
        <dbReference type="ChEBI" id="CHEBI:15377"/>
        <dbReference type="ChEBI" id="CHEBI:30013"/>
        <dbReference type="ChEBI" id="CHEBI:43474"/>
        <dbReference type="ChEBI" id="CHEBI:61977"/>
        <dbReference type="EC" id="3.1.3.16"/>
    </reaction>
</comment>
<dbReference type="GO" id="GO:0005737">
    <property type="term" value="C:cytoplasm"/>
    <property type="evidence" value="ECO:0007669"/>
    <property type="project" value="UniProtKB-ARBA"/>
</dbReference>
<evidence type="ECO:0000313" key="15">
    <source>
        <dbReference type="EMBL" id="KYP36563.1"/>
    </source>
</evidence>
<dbReference type="PROSITE" id="PS01032">
    <property type="entry name" value="PPM_1"/>
    <property type="match status" value="1"/>
</dbReference>
<dbReference type="GO" id="GO:0046872">
    <property type="term" value="F:metal ion binding"/>
    <property type="evidence" value="ECO:0007669"/>
    <property type="project" value="UniProtKB-KW"/>
</dbReference>
<dbReference type="InterPro" id="IPR015655">
    <property type="entry name" value="PP2C"/>
</dbReference>
<dbReference type="EMBL" id="KQ484197">
    <property type="protein sequence ID" value="KYP36563.1"/>
    <property type="molecule type" value="Genomic_DNA"/>
</dbReference>
<dbReference type="SMART" id="SM00332">
    <property type="entry name" value="PP2Cc"/>
    <property type="match status" value="1"/>
</dbReference>
<evidence type="ECO:0000256" key="8">
    <source>
        <dbReference type="ARBA" id="ARBA00022912"/>
    </source>
</evidence>
<evidence type="ECO:0000256" key="6">
    <source>
        <dbReference type="ARBA" id="ARBA00022801"/>
    </source>
</evidence>
<dbReference type="OMA" id="FACHHIP"/>
<keyword evidence="5" id="KW-0479">Metal-binding</keyword>
<organism evidence="15 16">
    <name type="scientific">Cajanus cajan</name>
    <name type="common">Pigeon pea</name>
    <name type="synonym">Cajanus indicus</name>
    <dbReference type="NCBI Taxonomy" id="3821"/>
    <lineage>
        <taxon>Eukaryota</taxon>
        <taxon>Viridiplantae</taxon>
        <taxon>Streptophyta</taxon>
        <taxon>Embryophyta</taxon>
        <taxon>Tracheophyta</taxon>
        <taxon>Spermatophyta</taxon>
        <taxon>Magnoliopsida</taxon>
        <taxon>eudicotyledons</taxon>
        <taxon>Gunneridae</taxon>
        <taxon>Pentapetalae</taxon>
        <taxon>rosids</taxon>
        <taxon>fabids</taxon>
        <taxon>Fabales</taxon>
        <taxon>Fabaceae</taxon>
        <taxon>Papilionoideae</taxon>
        <taxon>50 kb inversion clade</taxon>
        <taxon>NPAAA clade</taxon>
        <taxon>indigoferoid/millettioid clade</taxon>
        <taxon>Phaseoleae</taxon>
        <taxon>Cajanus</taxon>
    </lineage>
</organism>
<evidence type="ECO:0000256" key="1">
    <source>
        <dbReference type="ARBA" id="ARBA00001936"/>
    </source>
</evidence>
<dbReference type="OrthoDB" id="10264738at2759"/>
<dbReference type="Pfam" id="PF00481">
    <property type="entry name" value="PP2C"/>
    <property type="match status" value="1"/>
</dbReference>
<comment type="cofactor">
    <cofactor evidence="1">
        <name>Mn(2+)</name>
        <dbReference type="ChEBI" id="CHEBI:29035"/>
    </cofactor>
</comment>
<evidence type="ECO:0000256" key="4">
    <source>
        <dbReference type="ARBA" id="ARBA00013081"/>
    </source>
</evidence>
<dbReference type="EC" id="3.1.3.16" evidence="4"/>
<dbReference type="PROSITE" id="PS51746">
    <property type="entry name" value="PPM_2"/>
    <property type="match status" value="1"/>
</dbReference>
<dbReference type="STRING" id="3821.A0A151R217"/>
<name>A0A151R217_CAJCA</name>
<dbReference type="PANTHER" id="PTHR13832">
    <property type="entry name" value="PROTEIN PHOSPHATASE 2C"/>
    <property type="match status" value="1"/>
</dbReference>
<dbReference type="InterPro" id="IPR001932">
    <property type="entry name" value="PPM-type_phosphatase-like_dom"/>
</dbReference>
<evidence type="ECO:0000256" key="7">
    <source>
        <dbReference type="ARBA" id="ARBA00022842"/>
    </source>
</evidence>
<keyword evidence="8 12" id="KW-0904">Protein phosphatase</keyword>
<comment type="similarity">
    <text evidence="3 12">Belongs to the PP2C family.</text>
</comment>
<protein>
    <recommendedName>
        <fullName evidence="4">protein-serine/threonine phosphatase</fullName>
        <ecNumber evidence="4">3.1.3.16</ecNumber>
    </recommendedName>
</protein>
<evidence type="ECO:0000256" key="10">
    <source>
        <dbReference type="ARBA" id="ARBA00047761"/>
    </source>
</evidence>
<dbReference type="InterPro" id="IPR000222">
    <property type="entry name" value="PP2C_BS"/>
</dbReference>
<dbReference type="Gramene" id="C.cajan_39518.t">
    <property type="protein sequence ID" value="C.cajan_39518.t"/>
    <property type="gene ID" value="C.cajan_39518"/>
</dbReference>
<dbReference type="FunFam" id="3.60.40.10:FF:000004">
    <property type="entry name" value="Probable protein phosphatase 2C 22"/>
    <property type="match status" value="1"/>
</dbReference>
<dbReference type="GO" id="GO:0005634">
    <property type="term" value="C:nucleus"/>
    <property type="evidence" value="ECO:0007669"/>
    <property type="project" value="UniProtKB-ARBA"/>
</dbReference>
<dbReference type="Proteomes" id="UP000075243">
    <property type="component" value="Unassembled WGS sequence"/>
</dbReference>
<evidence type="ECO:0000256" key="13">
    <source>
        <dbReference type="SAM" id="MobiDB-lite"/>
    </source>
</evidence>
<keyword evidence="9" id="KW-0464">Manganese</keyword>
<evidence type="ECO:0000256" key="3">
    <source>
        <dbReference type="ARBA" id="ARBA00006702"/>
    </source>
</evidence>
<dbReference type="Gene3D" id="3.60.40.10">
    <property type="entry name" value="PPM-type phosphatase domain"/>
    <property type="match status" value="1"/>
</dbReference>
<sequence length="369" mass="40458">MEETQGLNCCSKSESRSSSETRPPNPNPPSYRQCKLVRHASLMKTKLSDVSADPGLVTEDGQSDFFPMLRSGACADIGFRSSMEDVYVCVDNFMQDYGLENHIDGPSAFYGVFDGHGGKHAADFACHHLPKFILEDEGFPRDIERIVSSAFLQTDNAFADACSLDATLASGTTALATLVIGRLLVVANAGDCRAVLCRRGKAIEMSRDHKPICNKEKKRIEASGGHVYDGYLNGQLNVARALGDWHMEGMKSKEGGPLTAEPELMTTKLTAEDEFLIIGCDGIWDVFRSQNAVDFARRRLQEHNDPTMCSKDLVDEALKRKSGDNLAAVVVCFQQQPPPNLVAPRSRVQRSFSAEGLKELQSFLDSLGN</sequence>
<gene>
    <name evidence="15" type="ORF">KK1_042302</name>
</gene>
<evidence type="ECO:0000313" key="16">
    <source>
        <dbReference type="Proteomes" id="UP000075243"/>
    </source>
</evidence>
<keyword evidence="6 12" id="KW-0378">Hydrolase</keyword>
<dbReference type="InterPro" id="IPR036457">
    <property type="entry name" value="PPM-type-like_dom_sf"/>
</dbReference>
<dbReference type="PANTHER" id="PTHR13832:SF790">
    <property type="entry name" value="PROTEIN PHOSPHATASE 2C 22-RELATED"/>
    <property type="match status" value="1"/>
</dbReference>
<dbReference type="SUPFAM" id="SSF81606">
    <property type="entry name" value="PP2C-like"/>
    <property type="match status" value="1"/>
</dbReference>